<feature type="compositionally biased region" description="Low complexity" evidence="1">
    <location>
        <begin position="1"/>
        <end position="15"/>
    </location>
</feature>
<feature type="compositionally biased region" description="Polar residues" evidence="1">
    <location>
        <begin position="36"/>
        <end position="48"/>
    </location>
</feature>
<evidence type="ECO:0000313" key="3">
    <source>
        <dbReference type="WBParaSite" id="MBELARI_LOCUS14828"/>
    </source>
</evidence>
<dbReference type="GO" id="GO:0019825">
    <property type="term" value="F:oxygen binding"/>
    <property type="evidence" value="ECO:0007669"/>
    <property type="project" value="InterPro"/>
</dbReference>
<evidence type="ECO:0000313" key="2">
    <source>
        <dbReference type="Proteomes" id="UP000887575"/>
    </source>
</evidence>
<organism evidence="2 3">
    <name type="scientific">Mesorhabditis belari</name>
    <dbReference type="NCBI Taxonomy" id="2138241"/>
    <lineage>
        <taxon>Eukaryota</taxon>
        <taxon>Metazoa</taxon>
        <taxon>Ecdysozoa</taxon>
        <taxon>Nematoda</taxon>
        <taxon>Chromadorea</taxon>
        <taxon>Rhabditida</taxon>
        <taxon>Rhabditina</taxon>
        <taxon>Rhabditomorpha</taxon>
        <taxon>Rhabditoidea</taxon>
        <taxon>Rhabditidae</taxon>
        <taxon>Mesorhabditinae</taxon>
        <taxon>Mesorhabditis</taxon>
    </lineage>
</organism>
<dbReference type="SUPFAM" id="SSF46458">
    <property type="entry name" value="Globin-like"/>
    <property type="match status" value="1"/>
</dbReference>
<feature type="region of interest" description="Disordered" evidence="1">
    <location>
        <begin position="1"/>
        <end position="62"/>
    </location>
</feature>
<evidence type="ECO:0000256" key="1">
    <source>
        <dbReference type="SAM" id="MobiDB-lite"/>
    </source>
</evidence>
<feature type="compositionally biased region" description="Low complexity" evidence="1">
    <location>
        <begin position="207"/>
        <end position="221"/>
    </location>
</feature>
<dbReference type="GO" id="GO:0020037">
    <property type="term" value="F:heme binding"/>
    <property type="evidence" value="ECO:0007669"/>
    <property type="project" value="InterPro"/>
</dbReference>
<dbReference type="InterPro" id="IPR044399">
    <property type="entry name" value="Mb-like_M"/>
</dbReference>
<reference evidence="3" key="1">
    <citation type="submission" date="2024-02" db="UniProtKB">
        <authorList>
            <consortium name="WormBaseParasite"/>
        </authorList>
    </citation>
    <scope>IDENTIFICATION</scope>
</reference>
<keyword evidence="2" id="KW-1185">Reference proteome</keyword>
<dbReference type="CDD" id="cd01040">
    <property type="entry name" value="Mb-like"/>
    <property type="match status" value="1"/>
</dbReference>
<sequence length="385" mass="42729">MGNIESSQDGSLSRRSSQRKSGSPSPPSEQKRSNSLKKNNQTNNSIRSDQPLIRRSKTCRVKDRSQRVRPLCMVTGLTAHQKVLLAKKWSKMDNTALYEMGKRVFEGVFAENPHFLAFIGLSQAGLWKKNIAFRLHTQRFVTSICECLRRMRDTQAACDVLRDFGALYSSHRVPNAYFEKLALALCNAAKDFEDFVIAENERHRSPSADPSSSSATDSAISNGNSSHQYFNPLIHRGSTLSTISANTTKGEVTFGPTENRFPSSIPHGYLPSRHSDSAMYKVNGLMRNGSLRGTPPHNSSDSDSPPIRPNISLPPNGSQKSINCPVANEAWSIFASFVANQIKFGYELEKVLQLEMSKLGLSTKHTNIQVNDSIFSSTKQTIDVE</sequence>
<feature type="region of interest" description="Disordered" evidence="1">
    <location>
        <begin position="201"/>
        <end position="222"/>
    </location>
</feature>
<name>A0AAF3ELB7_9BILA</name>
<dbReference type="WBParaSite" id="MBELARI_LOCUS14828">
    <property type="protein sequence ID" value="MBELARI_LOCUS14828"/>
    <property type="gene ID" value="MBELARI_LOCUS14828"/>
</dbReference>
<dbReference type="InterPro" id="IPR012292">
    <property type="entry name" value="Globin/Proto"/>
</dbReference>
<feature type="compositionally biased region" description="Low complexity" evidence="1">
    <location>
        <begin position="295"/>
        <end position="305"/>
    </location>
</feature>
<dbReference type="AlphaFoldDB" id="A0AAF3ELB7"/>
<feature type="region of interest" description="Disordered" evidence="1">
    <location>
        <begin position="286"/>
        <end position="319"/>
    </location>
</feature>
<dbReference type="Proteomes" id="UP000887575">
    <property type="component" value="Unassembled WGS sequence"/>
</dbReference>
<dbReference type="InterPro" id="IPR009050">
    <property type="entry name" value="Globin-like_sf"/>
</dbReference>
<dbReference type="Gene3D" id="1.10.490.10">
    <property type="entry name" value="Globins"/>
    <property type="match status" value="1"/>
</dbReference>
<feature type="region of interest" description="Disordered" evidence="1">
    <location>
        <begin position="251"/>
        <end position="272"/>
    </location>
</feature>
<protein>
    <submittedName>
        <fullName evidence="3">Globin family profile domain-containing protein</fullName>
    </submittedName>
</protein>
<proteinExistence type="predicted"/>
<accession>A0AAF3ELB7</accession>